<reference evidence="3 4" key="1">
    <citation type="submission" date="2010-07" db="EMBL/GenBank/DDBJ databases">
        <authorList>
            <person name="Sid Ahmed O."/>
        </authorList>
    </citation>
    <scope>NUCLEOTIDE SEQUENCE [LARGE SCALE GENOMIC DNA]</scope>
    <source>
        <strain evidence="3 4">TX4248</strain>
    </source>
</reference>
<evidence type="ECO:0000313" key="4">
    <source>
        <dbReference type="Proteomes" id="UP000004846"/>
    </source>
</evidence>
<evidence type="ECO:0000256" key="1">
    <source>
        <dbReference type="SAM" id="Coils"/>
    </source>
</evidence>
<dbReference type="AlphaFoldDB" id="A0A125W2L2"/>
<accession>A0A125W2L2</accession>
<comment type="caution">
    <text evidence="3">The sequence shown here is derived from an EMBL/GenBank/DDBJ whole genome shotgun (WGS) entry which is preliminary data.</text>
</comment>
<evidence type="ECO:0000256" key="2">
    <source>
        <dbReference type="SAM" id="MobiDB-lite"/>
    </source>
</evidence>
<protein>
    <recommendedName>
        <fullName evidence="5">DivIVA domain protein</fullName>
    </recommendedName>
</protein>
<feature type="region of interest" description="Disordered" evidence="2">
    <location>
        <begin position="1"/>
        <end position="34"/>
    </location>
</feature>
<gene>
    <name evidence="3" type="ORF">HMPREF9498_02751</name>
</gene>
<evidence type="ECO:0000313" key="3">
    <source>
        <dbReference type="EMBL" id="EFM81609.1"/>
    </source>
</evidence>
<name>A0A125W2L2_ENTFL</name>
<feature type="coiled-coil region" evidence="1">
    <location>
        <begin position="71"/>
        <end position="188"/>
    </location>
</feature>
<dbReference type="EMBL" id="AEBR01000102">
    <property type="protein sequence ID" value="EFM81609.1"/>
    <property type="molecule type" value="Genomic_DNA"/>
</dbReference>
<keyword evidence="1" id="KW-0175">Coiled coil</keyword>
<sequence>MWQFLTKNNEDEEYEKMPDFENEQSMKAQPKVTEEASFDDEVVYAKEQAAKVKQVQQQVPTELSEESFSFVEKLEEENQLYQQSIKKLTEQLLMRTNEVEALQKQVVEKDVQLKQLKETLSDKEATITSLQKQLSEEKMQQRQTSEENLDTAVTLSQKEIGEVLLEAKRQAKETIAQANQQVATVHEEMEQRLATLTRMKQVAREYQAYCEQMLTIKNESTGTYQQIEQLLAEIKR</sequence>
<dbReference type="HOGENOM" id="CLU_113242_0_0_9"/>
<dbReference type="RefSeq" id="WP_002356535.1">
    <property type="nucleotide sequence ID" value="NZ_GL454487.1"/>
</dbReference>
<organism evidence="3 4">
    <name type="scientific">Enterococcus faecalis TX4248</name>
    <dbReference type="NCBI Taxonomy" id="749495"/>
    <lineage>
        <taxon>Bacteria</taxon>
        <taxon>Bacillati</taxon>
        <taxon>Bacillota</taxon>
        <taxon>Bacilli</taxon>
        <taxon>Lactobacillales</taxon>
        <taxon>Enterococcaceae</taxon>
        <taxon>Enterococcus</taxon>
    </lineage>
</organism>
<dbReference type="Proteomes" id="UP000004846">
    <property type="component" value="Unassembled WGS sequence"/>
</dbReference>
<evidence type="ECO:0008006" key="5">
    <source>
        <dbReference type="Google" id="ProtNLM"/>
    </source>
</evidence>
<proteinExistence type="predicted"/>